<sequence>MYPAKGDGLVIGTGDFVAVAEGVGSAEGLDGALCQVVGQQGDLRDIRRVDEATGRLVGVEVRFLASELRPVRVRR</sequence>
<protein>
    <submittedName>
        <fullName evidence="1">Uncharacterized protein</fullName>
    </submittedName>
</protein>
<evidence type="ECO:0000313" key="1">
    <source>
        <dbReference type="EMBL" id="RIT26297.1"/>
    </source>
</evidence>
<dbReference type="Proteomes" id="UP000284557">
    <property type="component" value="Unassembled WGS sequence"/>
</dbReference>
<accession>A0ABD7HFY4</accession>
<comment type="caution">
    <text evidence="1">The sequence shown here is derived from an EMBL/GenBank/DDBJ whole genome shotgun (WGS) entry which is preliminary data.</text>
</comment>
<reference evidence="1 2" key="1">
    <citation type="submission" date="2018-08" db="EMBL/GenBank/DDBJ databases">
        <title>Linezolid Resistance in Mycobacterium abscessus: MIC Distribution and Comprehensive Investigation of Resistance Mechanisms.</title>
        <authorList>
            <person name="Ye M."/>
            <person name="Xu L."/>
            <person name="Zou Y."/>
            <person name="Li B."/>
            <person name="Guo Q."/>
            <person name="Zhang Y."/>
            <person name="Zhan M."/>
            <person name="Xu B."/>
            <person name="Yu F."/>
            <person name="Zhang Z."/>
            <person name="Chu H."/>
        </authorList>
    </citation>
    <scope>NUCLEOTIDE SEQUENCE [LARGE SCALE GENOMIC DNA]</scope>
    <source>
        <strain evidence="1 2">G143</strain>
    </source>
</reference>
<organism evidence="1 2">
    <name type="scientific">Mycobacteroides abscessus</name>
    <dbReference type="NCBI Taxonomy" id="36809"/>
    <lineage>
        <taxon>Bacteria</taxon>
        <taxon>Bacillati</taxon>
        <taxon>Actinomycetota</taxon>
        <taxon>Actinomycetes</taxon>
        <taxon>Mycobacteriales</taxon>
        <taxon>Mycobacteriaceae</taxon>
        <taxon>Mycobacteroides</taxon>
    </lineage>
</organism>
<proteinExistence type="predicted"/>
<gene>
    <name evidence="1" type="ORF">D2E76_28230</name>
</gene>
<evidence type="ECO:0000313" key="2">
    <source>
        <dbReference type="Proteomes" id="UP000284557"/>
    </source>
</evidence>
<name>A0ABD7HFY4_9MYCO</name>
<dbReference type="AlphaFoldDB" id="A0ABD7HFY4"/>
<dbReference type="EMBL" id="QXBN01000069">
    <property type="protein sequence ID" value="RIT26297.1"/>
    <property type="molecule type" value="Genomic_DNA"/>
</dbReference>